<comment type="caution">
    <text evidence="2">The sequence shown here is derived from an EMBL/GenBank/DDBJ whole genome shotgun (WGS) entry which is preliminary data.</text>
</comment>
<gene>
    <name evidence="2" type="ORF">C8F04DRAFT_72272</name>
</gene>
<reference evidence="2" key="1">
    <citation type="submission" date="2023-03" db="EMBL/GenBank/DDBJ databases">
        <title>Massive genome expansion in bonnet fungi (Mycena s.s.) driven by repeated elements and novel gene families across ecological guilds.</title>
        <authorList>
            <consortium name="Lawrence Berkeley National Laboratory"/>
            <person name="Harder C.B."/>
            <person name="Miyauchi S."/>
            <person name="Viragh M."/>
            <person name="Kuo A."/>
            <person name="Thoen E."/>
            <person name="Andreopoulos B."/>
            <person name="Lu D."/>
            <person name="Skrede I."/>
            <person name="Drula E."/>
            <person name="Henrissat B."/>
            <person name="Morin E."/>
            <person name="Kohler A."/>
            <person name="Barry K."/>
            <person name="LaButti K."/>
            <person name="Morin E."/>
            <person name="Salamov A."/>
            <person name="Lipzen A."/>
            <person name="Mereny Z."/>
            <person name="Hegedus B."/>
            <person name="Baldrian P."/>
            <person name="Stursova M."/>
            <person name="Weitz H."/>
            <person name="Taylor A."/>
            <person name="Grigoriev I.V."/>
            <person name="Nagy L.G."/>
            <person name="Martin F."/>
            <person name="Kauserud H."/>
        </authorList>
    </citation>
    <scope>NUCLEOTIDE SEQUENCE</scope>
    <source>
        <strain evidence="2">CBHHK200</strain>
    </source>
</reference>
<dbReference type="Proteomes" id="UP001218188">
    <property type="component" value="Unassembled WGS sequence"/>
</dbReference>
<protein>
    <submittedName>
        <fullName evidence="2">Uncharacterized protein</fullName>
    </submittedName>
</protein>
<proteinExistence type="predicted"/>
<feature type="compositionally biased region" description="Basic and acidic residues" evidence="1">
    <location>
        <begin position="1"/>
        <end position="22"/>
    </location>
</feature>
<name>A0AAD6SHU5_9AGAR</name>
<organism evidence="2 3">
    <name type="scientific">Mycena alexandri</name>
    <dbReference type="NCBI Taxonomy" id="1745969"/>
    <lineage>
        <taxon>Eukaryota</taxon>
        <taxon>Fungi</taxon>
        <taxon>Dikarya</taxon>
        <taxon>Basidiomycota</taxon>
        <taxon>Agaricomycotina</taxon>
        <taxon>Agaricomycetes</taxon>
        <taxon>Agaricomycetidae</taxon>
        <taxon>Agaricales</taxon>
        <taxon>Marasmiineae</taxon>
        <taxon>Mycenaceae</taxon>
        <taxon>Mycena</taxon>
    </lineage>
</organism>
<keyword evidence="3" id="KW-1185">Reference proteome</keyword>
<evidence type="ECO:0000313" key="2">
    <source>
        <dbReference type="EMBL" id="KAJ7027898.1"/>
    </source>
</evidence>
<evidence type="ECO:0000313" key="3">
    <source>
        <dbReference type="Proteomes" id="UP001218188"/>
    </source>
</evidence>
<feature type="region of interest" description="Disordered" evidence="1">
    <location>
        <begin position="1"/>
        <end position="24"/>
    </location>
</feature>
<evidence type="ECO:0000256" key="1">
    <source>
        <dbReference type="SAM" id="MobiDB-lite"/>
    </source>
</evidence>
<dbReference type="AlphaFoldDB" id="A0AAD6SHU5"/>
<accession>A0AAD6SHU5</accession>
<sequence>MSLLRDILKKPKDGSANKRDTASLKSSGARSLVESLYSLAIGGQRVKKRRKPDFSDLVAAPEWFHDDPPEPSDMPGTVARNAGDFCAWTIAHATVVPLRLDEEHHWLSLVLFSHASESSLAAMYHNEARVAGEVRLCLRKTKNISSIDVWLAAIAPAGQIISFTANVWNRHKGNPLHPDRKAELFKDKFPLGTYVFPFELPPLPKFVPVTHPDNDTRKKKGLVALPPSGAIDFTCGVGVRRDSFGGIDEDMDMILQYIPLTHPLPRVRTPFPFLASREDWPFKRESIGGWILSPFGGRGRIGTEIVEIEGILGVQDPAVYTAGHVLEFGVLLWSKSAEAMKLLGQPAAVSAGVLQSRLSPII</sequence>
<dbReference type="EMBL" id="JARJCM010000118">
    <property type="protein sequence ID" value="KAJ7027898.1"/>
    <property type="molecule type" value="Genomic_DNA"/>
</dbReference>